<evidence type="ECO:0000256" key="4">
    <source>
        <dbReference type="SAM" id="SignalP"/>
    </source>
</evidence>
<reference evidence="5 6" key="1">
    <citation type="submission" date="2024-08" db="EMBL/GenBank/DDBJ databases">
        <title>Genome sequence of Streptomyces aureus CACIA-1.46HGO.</title>
        <authorList>
            <person name="Evangelista-Martinez Z."/>
        </authorList>
    </citation>
    <scope>NUCLEOTIDE SEQUENCE [LARGE SCALE GENOMIC DNA]</scope>
    <source>
        <strain evidence="5 6">CACIA-1.46HGO</strain>
    </source>
</reference>
<dbReference type="Gene3D" id="3.40.190.10">
    <property type="entry name" value="Periplasmic binding protein-like II"/>
    <property type="match status" value="1"/>
</dbReference>
<evidence type="ECO:0000313" key="6">
    <source>
        <dbReference type="Proteomes" id="UP001571476"/>
    </source>
</evidence>
<comment type="similarity">
    <text evidence="1">Belongs to the bacterial solute-binding protein 1 family.</text>
</comment>
<sequence length="433" mass="46264">MSRVSFKLSRSTAVAAVLVALAASGCSTTSDGSGDSGGNAKSFTYWSMWTRNEPQAKVLQSAIKQFTADTGVKVDVQWQGRKVLDKVGPAMLSGDAPDLVDQGWDQLMPTLGTGGQLQDLSPVLKMSAGDGKTVQDVIPGKLLSILPPAKDTRTWLIPYETATVSLFYNGKNPLVTQAPKTFDDLLKICAKAKSAGKVCIGSDADQGWASQYWFDYLLNRNGGSVAEVAGDKSGAAFKDPKVLKAARQVESLVKAGYLGSSYDATKYPEQQNNWAAGKSVFFLMGSWLPSETKQFLAPGFQVRSVNFPATDDPGRTALDVVPFGFAVPKGAGHAAAAEQFIAYFLRKDQLTGVSSQAGNITPRGDIQAPAELADAAQQMQQNPARLADDNVDNDWRDKVLVPEFNKLWLSRAGADSFASGAAKANADYWKAKG</sequence>
<dbReference type="PANTHER" id="PTHR30061:SF50">
    <property type="entry name" value="MALTOSE_MALTODEXTRIN-BINDING PERIPLASMIC PROTEIN"/>
    <property type="match status" value="1"/>
</dbReference>
<evidence type="ECO:0000256" key="1">
    <source>
        <dbReference type="ARBA" id="ARBA00008520"/>
    </source>
</evidence>
<evidence type="ECO:0000313" key="5">
    <source>
        <dbReference type="EMBL" id="MFA3843664.1"/>
    </source>
</evidence>
<keyword evidence="2" id="KW-0813">Transport</keyword>
<dbReference type="InterPro" id="IPR006059">
    <property type="entry name" value="SBP"/>
</dbReference>
<protein>
    <submittedName>
        <fullName evidence="5">ABC transporter substrate-binding protein</fullName>
    </submittedName>
</protein>
<dbReference type="PROSITE" id="PS51257">
    <property type="entry name" value="PROKAR_LIPOPROTEIN"/>
    <property type="match status" value="1"/>
</dbReference>
<dbReference type="EMBL" id="JBGOSP010000069">
    <property type="protein sequence ID" value="MFA3843664.1"/>
    <property type="molecule type" value="Genomic_DNA"/>
</dbReference>
<accession>A0ABV4T1E5</accession>
<feature type="signal peptide" evidence="4">
    <location>
        <begin position="1"/>
        <end position="22"/>
    </location>
</feature>
<evidence type="ECO:0000256" key="3">
    <source>
        <dbReference type="ARBA" id="ARBA00022729"/>
    </source>
</evidence>
<name>A0ABV4T1E5_9ACTN</name>
<dbReference type="Pfam" id="PF01547">
    <property type="entry name" value="SBP_bac_1"/>
    <property type="match status" value="1"/>
</dbReference>
<organism evidence="5 6">
    <name type="scientific">Streptomyces aureus</name>
    <dbReference type="NCBI Taxonomy" id="193461"/>
    <lineage>
        <taxon>Bacteria</taxon>
        <taxon>Bacillati</taxon>
        <taxon>Actinomycetota</taxon>
        <taxon>Actinomycetes</taxon>
        <taxon>Kitasatosporales</taxon>
        <taxon>Streptomycetaceae</taxon>
        <taxon>Streptomyces</taxon>
    </lineage>
</organism>
<comment type="caution">
    <text evidence="5">The sequence shown here is derived from an EMBL/GenBank/DDBJ whole genome shotgun (WGS) entry which is preliminary data.</text>
</comment>
<dbReference type="SUPFAM" id="SSF53850">
    <property type="entry name" value="Periplasmic binding protein-like II"/>
    <property type="match status" value="1"/>
</dbReference>
<keyword evidence="3 4" id="KW-0732">Signal</keyword>
<dbReference type="RefSeq" id="WP_372567465.1">
    <property type="nucleotide sequence ID" value="NZ_JBGOSP010000069.1"/>
</dbReference>
<proteinExistence type="inferred from homology"/>
<dbReference type="PANTHER" id="PTHR30061">
    <property type="entry name" value="MALTOSE-BINDING PERIPLASMIC PROTEIN"/>
    <property type="match status" value="1"/>
</dbReference>
<evidence type="ECO:0000256" key="2">
    <source>
        <dbReference type="ARBA" id="ARBA00022448"/>
    </source>
</evidence>
<feature type="chain" id="PRO_5046004542" evidence="4">
    <location>
        <begin position="23"/>
        <end position="433"/>
    </location>
</feature>
<dbReference type="Proteomes" id="UP001571476">
    <property type="component" value="Unassembled WGS sequence"/>
</dbReference>
<gene>
    <name evidence="5" type="ORF">ACEG43_47570</name>
</gene>
<keyword evidence="6" id="KW-1185">Reference proteome</keyword>